<evidence type="ECO:0000313" key="7">
    <source>
        <dbReference type="Proteomes" id="UP000441336"/>
    </source>
</evidence>
<keyword evidence="3" id="KW-0720">Serine protease</keyword>
<sequence>MSKNVFSPPLRWALLGVAAWAGLGHAALAQKPGIKLGQPSASRLATHRQAPKPAIAALRTDPKARLSSDLQRLYTAGQANRSLRTSAAAANAAFPLLRFSKDGTAVMVHITAQNVAALLPNLQSRGFVVAAAYPTLHFVEGLLPLSQLAAGSQGVGALTTQGLLGVVPAYRPQSRAGVITSQGDYAMEVARSRATRPKNLDGSGVRVGVLSDSFNSQNGAATDISTGDLPTNGVQVLLDDGTTDEGRAMCQIAHDLAPGSPLAFSTANVSEADFANQIIRLADPAQGNCKVIVDDVGYFLEPFFQDGIIAQAITQVVGQGVAYFSSAGNNANNSYENTTPAFVNDAQGVGRLNFSTTGTPDLTQRFVVSDGYDLLLPLQWSDPFYTSTGVKTDLDMYLVKVRPSGVVQKGDTVASSTIDNVGFQYPAEIIGFSNDSSQTHTTAFDLHIVRRAGTANPTRLKYINELNGLPATVVGPTEWQTNSGTLVGHPAAVAAMAVAAVPYYSPRVPEPYTSLGRPTILFAPNGTALATPEVRQKPNFAAADGVNTSSFGTSADDLEGDGFPNFFGTSAAAPHAAGIAALLRQSEPNLTPAQVYARLTSTARLLGATTADLQTGAGLIDAFTAIYGPAVAITPPAVEDLEKGALPTSWTVSSTRGGRVQVINTLNPASGTQHLLLDSYPGITANALNEVVWYLRGVSASSALLTFRERKFAAETDQVMPAQFTGSSNTDGVALSVDGGTTWYRVFDLTGTNATTTYQTKSVSLTQLATANGLTLGNDVRLKFQQYGTGAATGNTASSRAGRVFDDIAVTGLTPAPVALYNSTQPLIGCPGLTVQYADSSLFKPTSYAWTFAGGTPATSTSRTPAVVYNTPGHYAVTLSVTNANGTVARTDTGYVFVYGRAPLATVTTTNASICPGGTVTFGSTAAYCPGTYSWSFPGGSPATSSAQNPGVVTYAAAGNYVATLTVSNAYGSTTTNIAVAVGGRALPFTETFDNTANSQTLPAGWSIVNPDQGVTWQIAEGIIGRNGQASRALRAPFWFDSNVGEHDAVYTPALSLVGRTTPTLLFDVAYGKVTDNQLDSLTVQIADACTGAILGKPYAKGSAGTLPTTSPKDEAIFLPASGADWRQERVDLTPYAGKSVVIRFVGRNGFGQYLYLDNVQVGNNLLALTTAATAVGLEAWPNPTPAGSSLHVTLPAYSGSVSLRLFDNLGRVVWQEQVQQTGAALERTLSLPVATGLYNLVYTPATGTPAARRIVLE</sequence>
<dbReference type="CDD" id="cd00146">
    <property type="entry name" value="PKD"/>
    <property type="match status" value="2"/>
</dbReference>
<organism evidence="6 7">
    <name type="scientific">Hymenobacter ginkgonis</name>
    <dbReference type="NCBI Taxonomy" id="2682976"/>
    <lineage>
        <taxon>Bacteria</taxon>
        <taxon>Pseudomonadati</taxon>
        <taxon>Bacteroidota</taxon>
        <taxon>Cytophagia</taxon>
        <taxon>Cytophagales</taxon>
        <taxon>Hymenobacteraceae</taxon>
        <taxon>Hymenobacter</taxon>
    </lineage>
</organism>
<dbReference type="InterPro" id="IPR035986">
    <property type="entry name" value="PKD_dom_sf"/>
</dbReference>
<dbReference type="InterPro" id="IPR034075">
    <property type="entry name" value="Glr3161-like_dom"/>
</dbReference>
<gene>
    <name evidence="6" type="ORF">GO988_10870</name>
</gene>
<dbReference type="Pfam" id="PF18911">
    <property type="entry name" value="PKD_4"/>
    <property type="match status" value="2"/>
</dbReference>
<dbReference type="CDD" id="cd05562">
    <property type="entry name" value="Peptidases_S53_like"/>
    <property type="match status" value="1"/>
</dbReference>
<dbReference type="EMBL" id="WQKZ01000002">
    <property type="protein sequence ID" value="MVN76825.1"/>
    <property type="molecule type" value="Genomic_DNA"/>
</dbReference>
<dbReference type="PROSITE" id="PS50093">
    <property type="entry name" value="PKD"/>
    <property type="match status" value="2"/>
</dbReference>
<keyword evidence="2" id="KW-0378">Hydrolase</keyword>
<dbReference type="InterPro" id="IPR022409">
    <property type="entry name" value="PKD/Chitinase_dom"/>
</dbReference>
<reference evidence="6 7" key="1">
    <citation type="submission" date="2019-12" db="EMBL/GenBank/DDBJ databases">
        <title>Hymenobacter sp. HMF4947 Genome sequencing and assembly.</title>
        <authorList>
            <person name="Kang H."/>
            <person name="Cha I."/>
            <person name="Kim H."/>
            <person name="Joh K."/>
        </authorList>
    </citation>
    <scope>NUCLEOTIDE SEQUENCE [LARGE SCALE GENOMIC DNA]</scope>
    <source>
        <strain evidence="6 7">HMF4947</strain>
    </source>
</reference>
<dbReference type="Gene3D" id="2.60.40.10">
    <property type="entry name" value="Immunoglobulins"/>
    <property type="match status" value="2"/>
</dbReference>
<dbReference type="PROSITE" id="PS51892">
    <property type="entry name" value="SUBTILASE"/>
    <property type="match status" value="1"/>
</dbReference>
<name>A0A7K1TEJ3_9BACT</name>
<dbReference type="Pfam" id="PF00082">
    <property type="entry name" value="Peptidase_S8"/>
    <property type="match status" value="1"/>
</dbReference>
<dbReference type="InterPro" id="IPR036852">
    <property type="entry name" value="Peptidase_S8/S53_dom_sf"/>
</dbReference>
<evidence type="ECO:0000256" key="2">
    <source>
        <dbReference type="ARBA" id="ARBA00022801"/>
    </source>
</evidence>
<evidence type="ECO:0000256" key="1">
    <source>
        <dbReference type="ARBA" id="ARBA00022670"/>
    </source>
</evidence>
<dbReference type="NCBIfam" id="NF038128">
    <property type="entry name" value="choice_anch_J"/>
    <property type="match status" value="1"/>
</dbReference>
<dbReference type="AlphaFoldDB" id="A0A7K1TEJ3"/>
<comment type="similarity">
    <text evidence="4">Belongs to the peptidase S8 family.</text>
</comment>
<dbReference type="InterPro" id="IPR000209">
    <property type="entry name" value="Peptidase_S8/S53_dom"/>
</dbReference>
<dbReference type="InterPro" id="IPR013783">
    <property type="entry name" value="Ig-like_fold"/>
</dbReference>
<dbReference type="PROSITE" id="PS00138">
    <property type="entry name" value="SUBTILASE_SER"/>
    <property type="match status" value="1"/>
</dbReference>
<comment type="caution">
    <text evidence="4">Lacks conserved residue(s) required for the propagation of feature annotation.</text>
</comment>
<dbReference type="InterPro" id="IPR000601">
    <property type="entry name" value="PKD_dom"/>
</dbReference>
<dbReference type="InterPro" id="IPR023828">
    <property type="entry name" value="Peptidase_S8_Ser-AS"/>
</dbReference>
<accession>A0A7K1TEJ3</accession>
<comment type="caution">
    <text evidence="6">The sequence shown here is derived from an EMBL/GenBank/DDBJ whole genome shotgun (WGS) entry which is preliminary data.</text>
</comment>
<evidence type="ECO:0000313" key="6">
    <source>
        <dbReference type="EMBL" id="MVN76825.1"/>
    </source>
</evidence>
<protein>
    <submittedName>
        <fullName evidence="6">S8 family serine peptidase</fullName>
    </submittedName>
</protein>
<dbReference type="GO" id="GO:0004252">
    <property type="term" value="F:serine-type endopeptidase activity"/>
    <property type="evidence" value="ECO:0007669"/>
    <property type="project" value="InterPro"/>
</dbReference>
<dbReference type="SMART" id="SM00089">
    <property type="entry name" value="PKD"/>
    <property type="match status" value="2"/>
</dbReference>
<dbReference type="PRINTS" id="PR00723">
    <property type="entry name" value="SUBTILISIN"/>
</dbReference>
<dbReference type="Proteomes" id="UP000441336">
    <property type="component" value="Unassembled WGS sequence"/>
</dbReference>
<dbReference type="RefSeq" id="WP_157565103.1">
    <property type="nucleotide sequence ID" value="NZ_WQKZ01000002.1"/>
</dbReference>
<dbReference type="Gene3D" id="3.40.50.200">
    <property type="entry name" value="Peptidase S8/S53 domain"/>
    <property type="match status" value="1"/>
</dbReference>
<evidence type="ECO:0000256" key="4">
    <source>
        <dbReference type="PROSITE-ProRule" id="PRU01240"/>
    </source>
</evidence>
<evidence type="ECO:0000259" key="5">
    <source>
        <dbReference type="PROSITE" id="PS50093"/>
    </source>
</evidence>
<keyword evidence="1" id="KW-0645">Protease</keyword>
<keyword evidence="7" id="KW-1185">Reference proteome</keyword>
<feature type="domain" description="PKD" evidence="5">
    <location>
        <begin position="903"/>
        <end position="982"/>
    </location>
</feature>
<evidence type="ECO:0000256" key="3">
    <source>
        <dbReference type="ARBA" id="ARBA00022825"/>
    </source>
</evidence>
<dbReference type="GO" id="GO:0006508">
    <property type="term" value="P:proteolysis"/>
    <property type="evidence" value="ECO:0007669"/>
    <property type="project" value="UniProtKB-KW"/>
</dbReference>
<dbReference type="InterPro" id="IPR015500">
    <property type="entry name" value="Peptidase_S8_subtilisin-rel"/>
</dbReference>
<dbReference type="SUPFAM" id="SSF52743">
    <property type="entry name" value="Subtilisin-like"/>
    <property type="match status" value="1"/>
</dbReference>
<dbReference type="SUPFAM" id="SSF49299">
    <property type="entry name" value="PKD domain"/>
    <property type="match status" value="2"/>
</dbReference>
<proteinExistence type="inferred from homology"/>
<feature type="domain" description="PKD" evidence="5">
    <location>
        <begin position="832"/>
        <end position="898"/>
    </location>
</feature>